<keyword evidence="2" id="KW-1185">Reference proteome</keyword>
<protein>
    <submittedName>
        <fullName evidence="1">Uncharacterized protein</fullName>
    </submittedName>
</protein>
<proteinExistence type="predicted"/>
<dbReference type="AlphaFoldDB" id="A0AAP0QU78"/>
<comment type="caution">
    <text evidence="1">The sequence shown here is derived from an EMBL/GenBank/DDBJ whole genome shotgun (WGS) entry which is preliminary data.</text>
</comment>
<evidence type="ECO:0000313" key="2">
    <source>
        <dbReference type="Proteomes" id="UP001428341"/>
    </source>
</evidence>
<name>A0AAP0QU78_9ROSI</name>
<reference evidence="1 2" key="1">
    <citation type="submission" date="2024-05" db="EMBL/GenBank/DDBJ databases">
        <title>Haplotype-resolved chromosome-level genome assembly of Huyou (Citrus changshanensis).</title>
        <authorList>
            <person name="Miao C."/>
            <person name="Chen W."/>
            <person name="Wu Y."/>
            <person name="Wang L."/>
            <person name="Zhao S."/>
            <person name="Grierson D."/>
            <person name="Xu C."/>
            <person name="Chen K."/>
        </authorList>
    </citation>
    <scope>NUCLEOTIDE SEQUENCE [LARGE SCALE GENOMIC DNA]</scope>
    <source>
        <strain evidence="1">01-14</strain>
        <tissue evidence="1">Leaf</tissue>
    </source>
</reference>
<dbReference type="EMBL" id="JBCGBO010000003">
    <property type="protein sequence ID" value="KAK9215235.1"/>
    <property type="molecule type" value="Genomic_DNA"/>
</dbReference>
<sequence length="108" mass="11849">MIDVDVIVPNVGQYVNEADMRLHKDEFNPANDVDDAWDAGLDDYELAYDSGAESDGDTSDGVIITCNTCEQNSGGFVFSVDGKKIILKLGHLYKDINEFRAVVKAFAI</sequence>
<organism evidence="1 2">
    <name type="scientific">Citrus x changshan-huyou</name>
    <dbReference type="NCBI Taxonomy" id="2935761"/>
    <lineage>
        <taxon>Eukaryota</taxon>
        <taxon>Viridiplantae</taxon>
        <taxon>Streptophyta</taxon>
        <taxon>Embryophyta</taxon>
        <taxon>Tracheophyta</taxon>
        <taxon>Spermatophyta</taxon>
        <taxon>Magnoliopsida</taxon>
        <taxon>eudicotyledons</taxon>
        <taxon>Gunneridae</taxon>
        <taxon>Pentapetalae</taxon>
        <taxon>rosids</taxon>
        <taxon>malvids</taxon>
        <taxon>Sapindales</taxon>
        <taxon>Rutaceae</taxon>
        <taxon>Aurantioideae</taxon>
        <taxon>Citrus</taxon>
    </lineage>
</organism>
<evidence type="ECO:0000313" key="1">
    <source>
        <dbReference type="EMBL" id="KAK9215235.1"/>
    </source>
</evidence>
<dbReference type="Proteomes" id="UP001428341">
    <property type="component" value="Unassembled WGS sequence"/>
</dbReference>
<gene>
    <name evidence="1" type="ORF">WN944_007239</name>
</gene>
<accession>A0AAP0QU78</accession>